<dbReference type="GO" id="GO:0003677">
    <property type="term" value="F:DNA binding"/>
    <property type="evidence" value="ECO:0007669"/>
    <property type="project" value="InterPro"/>
</dbReference>
<comment type="caution">
    <text evidence="2">The sequence shown here is derived from an EMBL/GenBank/DDBJ whole genome shotgun (WGS) entry which is preliminary data.</text>
</comment>
<name>A0AA44QBW4_BACCE</name>
<protein>
    <recommendedName>
        <fullName evidence="1">Antirepressor protein C-terminal domain-containing protein</fullName>
    </recommendedName>
</protein>
<gene>
    <name evidence="2" type="ORF">COK38_09040</name>
</gene>
<dbReference type="EMBL" id="NVBO01000065">
    <property type="protein sequence ID" value="PFS02698.1"/>
    <property type="molecule type" value="Genomic_DNA"/>
</dbReference>
<proteinExistence type="predicted"/>
<evidence type="ECO:0000313" key="3">
    <source>
        <dbReference type="Proteomes" id="UP000226357"/>
    </source>
</evidence>
<dbReference type="Proteomes" id="UP000226357">
    <property type="component" value="Unassembled WGS sequence"/>
</dbReference>
<evidence type="ECO:0000313" key="2">
    <source>
        <dbReference type="EMBL" id="PFS02698.1"/>
    </source>
</evidence>
<evidence type="ECO:0000259" key="1">
    <source>
        <dbReference type="Pfam" id="PF03374"/>
    </source>
</evidence>
<feature type="domain" description="Antirepressor protein C-terminal" evidence="1">
    <location>
        <begin position="190"/>
        <end position="286"/>
    </location>
</feature>
<organism evidence="2 3">
    <name type="scientific">Bacillus cereus</name>
    <dbReference type="NCBI Taxonomy" id="1396"/>
    <lineage>
        <taxon>Bacteria</taxon>
        <taxon>Bacillati</taxon>
        <taxon>Bacillota</taxon>
        <taxon>Bacilli</taxon>
        <taxon>Bacillales</taxon>
        <taxon>Bacillaceae</taxon>
        <taxon>Bacillus</taxon>
        <taxon>Bacillus cereus group</taxon>
    </lineage>
</organism>
<dbReference type="InterPro" id="IPR005039">
    <property type="entry name" value="Ant_C"/>
</dbReference>
<dbReference type="RefSeq" id="WP_098522796.1">
    <property type="nucleotide sequence ID" value="NZ_NUYJ01000023.1"/>
</dbReference>
<dbReference type="Pfam" id="PF03374">
    <property type="entry name" value="ANT"/>
    <property type="match status" value="1"/>
</dbReference>
<reference evidence="2 3" key="1">
    <citation type="submission" date="2017-09" db="EMBL/GenBank/DDBJ databases">
        <title>Large-scale bioinformatics analysis of Bacillus genomes uncovers conserved roles of natural products in bacterial physiology.</title>
        <authorList>
            <consortium name="Agbiome Team Llc"/>
            <person name="Bleich R.M."/>
            <person name="Grubbs K.J."/>
            <person name="Santa Maria K.C."/>
            <person name="Allen S.E."/>
            <person name="Farag S."/>
            <person name="Shank E.A."/>
            <person name="Bowers A."/>
        </authorList>
    </citation>
    <scope>NUCLEOTIDE SEQUENCE [LARGE SCALE GENOMIC DNA]</scope>
    <source>
        <strain evidence="2 3">AFS067272</strain>
    </source>
</reference>
<sequence>MTKVNITEIIETKEEREALIERVDVLQKVKDLLLLPNMEMVTTKQVAAFYEVPHEAISTVIRRNMEELESDGMYLARYSEIKEVINGHYDHLLSLGVSKRGTNVFPKRAILRVGMLLRDSEVAKEVRSQLLNIEEKAQEVAPEIVTADIDYETKLHAAIGKALSDGDMFAYGQAIKNLEEWKNRHVIQDAENYTNIRDLKQSVTMTELCKRRLDGAITPQKANLILSSLGIYKADKRNGSWIPEKVYEEKGWFVLKTQPTRYERIEVTNYRLTEKGAAEITKLLKQHLMRESPAA</sequence>
<accession>A0AA44QBW4</accession>
<dbReference type="AlphaFoldDB" id="A0AA44QBW4"/>